<evidence type="ECO:0000313" key="3">
    <source>
        <dbReference type="Proteomes" id="UP001458880"/>
    </source>
</evidence>
<proteinExistence type="predicted"/>
<feature type="chain" id="PRO_5043822353" evidence="1">
    <location>
        <begin position="21"/>
        <end position="102"/>
    </location>
</feature>
<dbReference type="EMBL" id="JASPKY010000330">
    <property type="protein sequence ID" value="KAK9708412.1"/>
    <property type="molecule type" value="Genomic_DNA"/>
</dbReference>
<evidence type="ECO:0000313" key="2">
    <source>
        <dbReference type="EMBL" id="KAK9708412.1"/>
    </source>
</evidence>
<sequence length="102" mass="11914">MDACEQCPFLLCMMPQALLALCMTECQRIYREIQTDFRRASHRGEQRTSRLLSRKGLLKSVSDKPPDDYPLFQSDPMGHHAEWTIWKTFNQIKTKVALVKLN</sequence>
<accession>A0AAW1JVE6</accession>
<keyword evidence="1" id="KW-0732">Signal</keyword>
<feature type="signal peptide" evidence="1">
    <location>
        <begin position="1"/>
        <end position="20"/>
    </location>
</feature>
<evidence type="ECO:0000256" key="1">
    <source>
        <dbReference type="SAM" id="SignalP"/>
    </source>
</evidence>
<name>A0AAW1JVE6_POPJA</name>
<protein>
    <submittedName>
        <fullName evidence="2">Uncharacterized protein</fullName>
    </submittedName>
</protein>
<gene>
    <name evidence="2" type="ORF">QE152_g27210</name>
</gene>
<comment type="caution">
    <text evidence="2">The sequence shown here is derived from an EMBL/GenBank/DDBJ whole genome shotgun (WGS) entry which is preliminary data.</text>
</comment>
<keyword evidence="3" id="KW-1185">Reference proteome</keyword>
<dbReference type="Proteomes" id="UP001458880">
    <property type="component" value="Unassembled WGS sequence"/>
</dbReference>
<organism evidence="2 3">
    <name type="scientific">Popillia japonica</name>
    <name type="common">Japanese beetle</name>
    <dbReference type="NCBI Taxonomy" id="7064"/>
    <lineage>
        <taxon>Eukaryota</taxon>
        <taxon>Metazoa</taxon>
        <taxon>Ecdysozoa</taxon>
        <taxon>Arthropoda</taxon>
        <taxon>Hexapoda</taxon>
        <taxon>Insecta</taxon>
        <taxon>Pterygota</taxon>
        <taxon>Neoptera</taxon>
        <taxon>Endopterygota</taxon>
        <taxon>Coleoptera</taxon>
        <taxon>Polyphaga</taxon>
        <taxon>Scarabaeiformia</taxon>
        <taxon>Scarabaeidae</taxon>
        <taxon>Rutelinae</taxon>
        <taxon>Popillia</taxon>
    </lineage>
</organism>
<dbReference type="AlphaFoldDB" id="A0AAW1JVE6"/>
<reference evidence="2 3" key="1">
    <citation type="journal article" date="2024" name="BMC Genomics">
        <title>De novo assembly and annotation of Popillia japonica's genome with initial clues to its potential as an invasive pest.</title>
        <authorList>
            <person name="Cucini C."/>
            <person name="Boschi S."/>
            <person name="Funari R."/>
            <person name="Cardaioli E."/>
            <person name="Iannotti N."/>
            <person name="Marturano G."/>
            <person name="Paoli F."/>
            <person name="Bruttini M."/>
            <person name="Carapelli A."/>
            <person name="Frati F."/>
            <person name="Nardi F."/>
        </authorList>
    </citation>
    <scope>NUCLEOTIDE SEQUENCE [LARGE SCALE GENOMIC DNA]</scope>
    <source>
        <strain evidence="2">DMR45628</strain>
    </source>
</reference>